<dbReference type="GeneID" id="70132930"/>
<dbReference type="EMBL" id="JAGPXC010000010">
    <property type="protein sequence ID" value="KAH6646021.1"/>
    <property type="molecule type" value="Genomic_DNA"/>
</dbReference>
<comment type="caution">
    <text evidence="1">The sequence shown here is derived from an EMBL/GenBank/DDBJ whole genome shotgun (WGS) entry which is preliminary data.</text>
</comment>
<protein>
    <submittedName>
        <fullName evidence="1">Uncharacterized protein</fullName>
    </submittedName>
</protein>
<evidence type="ECO:0000313" key="1">
    <source>
        <dbReference type="EMBL" id="KAH6646021.1"/>
    </source>
</evidence>
<dbReference type="Proteomes" id="UP000758603">
    <property type="component" value="Unassembled WGS sequence"/>
</dbReference>
<keyword evidence="2" id="KW-1185">Reference proteome</keyword>
<dbReference type="RefSeq" id="XP_045952535.1">
    <property type="nucleotide sequence ID" value="XM_046104039.1"/>
</dbReference>
<sequence length="88" mass="10337">MTLARYIVRHRSIGLFVCFSFAVLQTGRQHWHSIIFVIFDRPFRLFLFYGITNWSIIPAGYNIHHPRPAFSFVSLSQYCTLDDITGRV</sequence>
<name>A0A9P8RL14_9PEZI</name>
<gene>
    <name evidence="1" type="ORF">BKA67DRAFT_582990</name>
</gene>
<dbReference type="AlphaFoldDB" id="A0A9P8RL14"/>
<accession>A0A9P8RL14</accession>
<reference evidence="1" key="1">
    <citation type="journal article" date="2021" name="Nat. Commun.">
        <title>Genetic determinants of endophytism in the Arabidopsis root mycobiome.</title>
        <authorList>
            <person name="Mesny F."/>
            <person name="Miyauchi S."/>
            <person name="Thiergart T."/>
            <person name="Pickel B."/>
            <person name="Atanasova L."/>
            <person name="Karlsson M."/>
            <person name="Huettel B."/>
            <person name="Barry K.W."/>
            <person name="Haridas S."/>
            <person name="Chen C."/>
            <person name="Bauer D."/>
            <person name="Andreopoulos W."/>
            <person name="Pangilinan J."/>
            <person name="LaButti K."/>
            <person name="Riley R."/>
            <person name="Lipzen A."/>
            <person name="Clum A."/>
            <person name="Drula E."/>
            <person name="Henrissat B."/>
            <person name="Kohler A."/>
            <person name="Grigoriev I.V."/>
            <person name="Martin F.M."/>
            <person name="Hacquard S."/>
        </authorList>
    </citation>
    <scope>NUCLEOTIDE SEQUENCE</scope>
    <source>
        <strain evidence="1">MPI-SDFR-AT-0073</strain>
    </source>
</reference>
<organism evidence="1 2">
    <name type="scientific">Truncatella angustata</name>
    <dbReference type="NCBI Taxonomy" id="152316"/>
    <lineage>
        <taxon>Eukaryota</taxon>
        <taxon>Fungi</taxon>
        <taxon>Dikarya</taxon>
        <taxon>Ascomycota</taxon>
        <taxon>Pezizomycotina</taxon>
        <taxon>Sordariomycetes</taxon>
        <taxon>Xylariomycetidae</taxon>
        <taxon>Amphisphaeriales</taxon>
        <taxon>Sporocadaceae</taxon>
        <taxon>Truncatella</taxon>
    </lineage>
</organism>
<proteinExistence type="predicted"/>
<evidence type="ECO:0000313" key="2">
    <source>
        <dbReference type="Proteomes" id="UP000758603"/>
    </source>
</evidence>